<gene>
    <name evidence="1" type="ORF">FCL54_10145</name>
</gene>
<dbReference type="Pfam" id="PF14122">
    <property type="entry name" value="YokU"/>
    <property type="match status" value="1"/>
</dbReference>
<dbReference type="InterPro" id="IPR022453">
    <property type="entry name" value="Znf_MqsA-type"/>
</dbReference>
<dbReference type="InterPro" id="IPR022451">
    <property type="entry name" value="CHP03829_YokU"/>
</dbReference>
<dbReference type="NCBIfam" id="TIGR03831">
    <property type="entry name" value="YgiT_finger"/>
    <property type="match status" value="1"/>
</dbReference>
<protein>
    <submittedName>
        <fullName evidence="1">YokU family protein</fullName>
    </submittedName>
</protein>
<keyword evidence="2" id="KW-1185">Reference proteome</keyword>
<dbReference type="OrthoDB" id="2666319at2"/>
<comment type="caution">
    <text evidence="1">The sequence shown here is derived from an EMBL/GenBank/DDBJ whole genome shotgun (WGS) entry which is preliminary data.</text>
</comment>
<proteinExistence type="predicted"/>
<reference evidence="1 2" key="1">
    <citation type="submission" date="2019-04" db="EMBL/GenBank/DDBJ databases">
        <title>Bacillus caeni sp. nov., a bacterium isolated from mangrove sediment.</title>
        <authorList>
            <person name="Huang H."/>
            <person name="Mo K."/>
            <person name="Hu Y."/>
        </authorList>
    </citation>
    <scope>NUCLEOTIDE SEQUENCE [LARGE SCALE GENOMIC DNA]</scope>
    <source>
        <strain evidence="1 2">HB172195</strain>
    </source>
</reference>
<evidence type="ECO:0000313" key="1">
    <source>
        <dbReference type="EMBL" id="TLS37494.1"/>
    </source>
</evidence>
<organism evidence="1 2">
    <name type="scientific">Exobacillus caeni</name>
    <dbReference type="NCBI Taxonomy" id="2574798"/>
    <lineage>
        <taxon>Bacteria</taxon>
        <taxon>Bacillati</taxon>
        <taxon>Bacillota</taxon>
        <taxon>Bacilli</taxon>
        <taxon>Bacillales</taxon>
        <taxon>Guptibacillaceae</taxon>
        <taxon>Exobacillus</taxon>
    </lineage>
</organism>
<dbReference type="AlphaFoldDB" id="A0A5R9FAA2"/>
<evidence type="ECO:0000313" key="2">
    <source>
        <dbReference type="Proteomes" id="UP000308230"/>
    </source>
</evidence>
<sequence length="95" mass="11274">MICKWCEEEGAIEAPKTGYWELPDGNRAIEIKEIPSIECQNCGMEYQTDETVEDIEEQLLLIDTRKLDDSITYKQLMDQPRFLKKNYFNFDKYPL</sequence>
<dbReference type="CDD" id="cd12870">
    <property type="entry name" value="MqsA"/>
    <property type="match status" value="1"/>
</dbReference>
<dbReference type="EMBL" id="SWLG01000006">
    <property type="protein sequence ID" value="TLS37494.1"/>
    <property type="molecule type" value="Genomic_DNA"/>
</dbReference>
<dbReference type="NCBIfam" id="TIGR03829">
    <property type="entry name" value="YokU_near_AblA"/>
    <property type="match status" value="1"/>
</dbReference>
<dbReference type="RefSeq" id="WP_138125974.1">
    <property type="nucleotide sequence ID" value="NZ_SWLG01000006.1"/>
</dbReference>
<dbReference type="Proteomes" id="UP000308230">
    <property type="component" value="Unassembled WGS sequence"/>
</dbReference>
<name>A0A5R9FAA2_9BACL</name>
<accession>A0A5R9FAA2</accession>